<dbReference type="InterPro" id="IPR001296">
    <property type="entry name" value="Glyco_trans_1"/>
</dbReference>
<evidence type="ECO:0000259" key="2">
    <source>
        <dbReference type="Pfam" id="PF13439"/>
    </source>
</evidence>
<dbReference type="GO" id="GO:0016757">
    <property type="term" value="F:glycosyltransferase activity"/>
    <property type="evidence" value="ECO:0007669"/>
    <property type="project" value="InterPro"/>
</dbReference>
<dbReference type="RefSeq" id="WP_212371193.1">
    <property type="nucleotide sequence ID" value="NZ_JAGSIE010000038.1"/>
</dbReference>
<dbReference type="SUPFAM" id="SSF53756">
    <property type="entry name" value="UDP-Glycosyltransferase/glycogen phosphorylase"/>
    <property type="match status" value="1"/>
</dbReference>
<dbReference type="CDD" id="cd03811">
    <property type="entry name" value="GT4_GT28_WabH-like"/>
    <property type="match status" value="1"/>
</dbReference>
<protein>
    <submittedName>
        <fullName evidence="3">Glycosyltransferase</fullName>
    </submittedName>
</protein>
<dbReference type="Gene3D" id="3.40.50.2000">
    <property type="entry name" value="Glycogen Phosphorylase B"/>
    <property type="match status" value="2"/>
</dbReference>
<dbReference type="EMBL" id="JAGSIE010000046">
    <property type="protein sequence ID" value="MBR7554925.1"/>
    <property type="molecule type" value="Genomic_DNA"/>
</dbReference>
<reference evidence="3 5" key="1">
    <citation type="submission" date="2021-04" db="EMBL/GenBank/DDBJ databases">
        <title>Allobacillus sp. nov. SKP8-2 isolated from shrimp paste.</title>
        <authorList>
            <person name="Tanasupawat S."/>
            <person name="Yiamsombat S."/>
            <person name="Kanchanasin P."/>
            <person name="Kuncharoen N."/>
        </authorList>
    </citation>
    <scope>NUCLEOTIDE SEQUENCE [LARGE SCALE GENOMIC DNA]</scope>
    <source>
        <strain evidence="3 5">SKP8-2</strain>
    </source>
</reference>
<comment type="caution">
    <text evidence="3">The sequence shown here is derived from an EMBL/GenBank/DDBJ whole genome shotgun (WGS) entry which is preliminary data.</text>
</comment>
<dbReference type="InterPro" id="IPR028098">
    <property type="entry name" value="Glyco_trans_4-like_N"/>
</dbReference>
<evidence type="ECO:0000313" key="4">
    <source>
        <dbReference type="EMBL" id="MBR7554925.1"/>
    </source>
</evidence>
<feature type="domain" description="Glycosyl transferase family 1" evidence="1">
    <location>
        <begin position="189"/>
        <end position="345"/>
    </location>
</feature>
<organism evidence="3 5">
    <name type="scientific">Allobacillus saliphilus</name>
    <dbReference type="NCBI Taxonomy" id="2912308"/>
    <lineage>
        <taxon>Bacteria</taxon>
        <taxon>Bacillati</taxon>
        <taxon>Bacillota</taxon>
        <taxon>Bacilli</taxon>
        <taxon>Bacillales</taxon>
        <taxon>Bacillaceae</taxon>
        <taxon>Allobacillus</taxon>
    </lineage>
</organism>
<dbReference type="AlphaFoldDB" id="A0A941CYF7"/>
<gene>
    <name evidence="3" type="ORF">KC820_11495</name>
    <name evidence="4" type="ORF">KC820_12390</name>
</gene>
<dbReference type="PANTHER" id="PTHR12526">
    <property type="entry name" value="GLYCOSYLTRANSFERASE"/>
    <property type="match status" value="1"/>
</dbReference>
<name>A0A941CYF7_9BACI</name>
<accession>A0A941CYF7</accession>
<dbReference type="Proteomes" id="UP000675431">
    <property type="component" value="Unassembled WGS sequence"/>
</dbReference>
<dbReference type="Pfam" id="PF00534">
    <property type="entry name" value="Glycos_transf_1"/>
    <property type="match status" value="1"/>
</dbReference>
<evidence type="ECO:0000259" key="1">
    <source>
        <dbReference type="Pfam" id="PF00534"/>
    </source>
</evidence>
<evidence type="ECO:0000313" key="5">
    <source>
        <dbReference type="Proteomes" id="UP000675431"/>
    </source>
</evidence>
<proteinExistence type="predicted"/>
<dbReference type="EMBL" id="JAGSIE010000038">
    <property type="protein sequence ID" value="MBR7554748.1"/>
    <property type="molecule type" value="Genomic_DNA"/>
</dbReference>
<keyword evidence="5" id="KW-1185">Reference proteome</keyword>
<dbReference type="PANTHER" id="PTHR12526:SF630">
    <property type="entry name" value="GLYCOSYLTRANSFERASE"/>
    <property type="match status" value="1"/>
</dbReference>
<feature type="domain" description="Glycosyltransferase subfamily 4-like N-terminal" evidence="2">
    <location>
        <begin position="17"/>
        <end position="171"/>
    </location>
</feature>
<dbReference type="Pfam" id="PF13439">
    <property type="entry name" value="Glyco_transf_4"/>
    <property type="match status" value="1"/>
</dbReference>
<evidence type="ECO:0000313" key="3">
    <source>
        <dbReference type="EMBL" id="MBR7554748.1"/>
    </source>
</evidence>
<sequence>MKKPITVVFFIYFLGSGGAGRTFLNILNNIDQDKFRPVLVTCNYEGSYEPFLNKNIKFIKLDTKRLRKSILPLAKIIRKERADIVFSTIPNYNVIAILARLLSYTRAKNVIREAAFLGGDRKTDTKLKVYGLFYRFSTKVIALSNGVKNNLIRRYGVNEKKLQVIYNPVDIISISEKMKENIELPYFTNGKKTIVTAGRLVEDKDQQTLIKSFALLATKIDAQLLILGEGPLEEKLKEQAMQLGIQDRVHLVGFQENPYAFFHQADLFVLTSKREGFGHVLAEALATGVPIVSTRCEPGATEVLENGKYAKLVPIGDTEELTKAMKDILLLQENEKNAIIEKGYERLSDFDVHKIVKQYEEVFKEAVK</sequence>